<name>A0AAU7ZIQ3_9BACT</name>
<sequence length="57" mass="6094">MSNEDDFPAITYLYALTNVSAMDIVGMAAGFSGRIHGKTVVESVRSKVYAIKPNVSA</sequence>
<proteinExistence type="predicted"/>
<accession>A0AAU7ZIQ3</accession>
<feature type="transmembrane region" description="Helical" evidence="1">
    <location>
        <begin position="12"/>
        <end position="31"/>
    </location>
</feature>
<geneLocation type="plasmid" evidence="2">
    <name>unnamed1</name>
</geneLocation>
<keyword evidence="2" id="KW-0614">Plasmid</keyword>
<protein>
    <submittedName>
        <fullName evidence="2">Uncharacterized protein</fullName>
    </submittedName>
</protein>
<evidence type="ECO:0000313" key="2">
    <source>
        <dbReference type="EMBL" id="XCB28867.1"/>
    </source>
</evidence>
<dbReference type="AlphaFoldDB" id="A0AAU7ZIQ3"/>
<reference evidence="2" key="2">
    <citation type="journal article" date="2024" name="Environ. Microbiol.">
        <title>Genome analysis and description of Tunturibacter gen. nov. expands the diversity of Terriglobia in tundra soils.</title>
        <authorList>
            <person name="Messyasz A."/>
            <person name="Mannisto M.K."/>
            <person name="Kerkhof L.J."/>
            <person name="Haggblom M.M."/>
        </authorList>
    </citation>
    <scope>NUCLEOTIDE SEQUENCE</scope>
    <source>
        <strain evidence="2">M8UP23</strain>
    </source>
</reference>
<keyword evidence="1" id="KW-0812">Transmembrane</keyword>
<dbReference type="KEGG" id="temp:RBB75_20760"/>
<organism evidence="2">
    <name type="scientific">Tunturiibacter empetritectus</name>
    <dbReference type="NCBI Taxonomy" id="3069691"/>
    <lineage>
        <taxon>Bacteria</taxon>
        <taxon>Pseudomonadati</taxon>
        <taxon>Acidobacteriota</taxon>
        <taxon>Terriglobia</taxon>
        <taxon>Terriglobales</taxon>
        <taxon>Acidobacteriaceae</taxon>
        <taxon>Tunturiibacter</taxon>
    </lineage>
</organism>
<keyword evidence="1" id="KW-1133">Transmembrane helix</keyword>
<dbReference type="EMBL" id="CP132933">
    <property type="protein sequence ID" value="XCB28867.1"/>
    <property type="molecule type" value="Genomic_DNA"/>
</dbReference>
<gene>
    <name evidence="2" type="ORF">RBB75_20760</name>
</gene>
<keyword evidence="1" id="KW-0472">Membrane</keyword>
<dbReference type="RefSeq" id="WP_353070526.1">
    <property type="nucleotide sequence ID" value="NZ_CP132933.1"/>
</dbReference>
<evidence type="ECO:0000256" key="1">
    <source>
        <dbReference type="SAM" id="Phobius"/>
    </source>
</evidence>
<reference evidence="2" key="1">
    <citation type="submission" date="2023-08" db="EMBL/GenBank/DDBJ databases">
        <authorList>
            <person name="Messyasz A."/>
            <person name="Mannisto M.K."/>
            <person name="Kerkhof L.J."/>
            <person name="Haggblom M."/>
        </authorList>
    </citation>
    <scope>NUCLEOTIDE SEQUENCE</scope>
    <source>
        <strain evidence="2">M8UP23</strain>
        <plasmid evidence="2">unnamed1</plasmid>
    </source>
</reference>